<protein>
    <submittedName>
        <fullName evidence="1">Uncharacterized protein</fullName>
    </submittedName>
</protein>
<sequence length="325" mass="36040">MKPVFSYPTLFGDVDLEVLSVSIDGTQLPYKQISRPQRTVALHEAGRVNWDIATLKLKASLPESELADRDWTEVVCLAVLSEKLTNSRSSVRLSRQADGSWQGIIDLSRSRHIRRATLALTVTAEVEGVAGRVVGGTQEPWFIDLTSTKPIRQRDVDIVEEDFRDGSQTWLRPFKDSAWIVDTSTDTPRVYLNTTAVEGLTDILGATGGSTEEKLLRDMAASQIAQDAWIAMFHSAVSALEVDDDGTPIMPTGWRESVLRMMLPDVIPDRQLTDALYEIERQRADGGGWADVQTRLHFAAGRRSQIARKLTSAVRNIHQGGRSSP</sequence>
<evidence type="ECO:0000313" key="2">
    <source>
        <dbReference type="Proteomes" id="UP000183561"/>
    </source>
</evidence>
<dbReference type="EMBL" id="FNSV01000005">
    <property type="protein sequence ID" value="SED32441.1"/>
    <property type="molecule type" value="Genomic_DNA"/>
</dbReference>
<dbReference type="OrthoDB" id="4562192at2"/>
<reference evidence="2" key="1">
    <citation type="submission" date="2016-10" db="EMBL/GenBank/DDBJ databases">
        <authorList>
            <person name="Varghese N."/>
            <person name="Submissions S."/>
        </authorList>
    </citation>
    <scope>NUCLEOTIDE SEQUENCE [LARGE SCALE GENOMIC DNA]</scope>
    <source>
        <strain evidence="2">DSM 44498</strain>
    </source>
</reference>
<gene>
    <name evidence="1" type="ORF">SAMN04490239_7809</name>
</gene>
<organism evidence="1 2">
    <name type="scientific">Rhodococcus koreensis</name>
    <dbReference type="NCBI Taxonomy" id="99653"/>
    <lineage>
        <taxon>Bacteria</taxon>
        <taxon>Bacillati</taxon>
        <taxon>Actinomycetota</taxon>
        <taxon>Actinomycetes</taxon>
        <taxon>Mycobacteriales</taxon>
        <taxon>Nocardiaceae</taxon>
        <taxon>Rhodococcus</taxon>
    </lineage>
</organism>
<evidence type="ECO:0000313" key="1">
    <source>
        <dbReference type="EMBL" id="SED32441.1"/>
    </source>
</evidence>
<proteinExistence type="predicted"/>
<dbReference type="Proteomes" id="UP000183561">
    <property type="component" value="Unassembled WGS sequence"/>
</dbReference>
<dbReference type="RefSeq" id="WP_072944227.1">
    <property type="nucleotide sequence ID" value="NZ_FNSV01000005.1"/>
</dbReference>
<keyword evidence="2" id="KW-1185">Reference proteome</keyword>
<name>A0A1H4ZSL6_9NOCA</name>
<accession>A0A1H4ZSL6</accession>
<dbReference type="AlphaFoldDB" id="A0A1H4ZSL6"/>